<evidence type="ECO:0000256" key="5">
    <source>
        <dbReference type="ARBA" id="ARBA00022777"/>
    </source>
</evidence>
<evidence type="ECO:0000259" key="9">
    <source>
        <dbReference type="PROSITE" id="PS50109"/>
    </source>
</evidence>
<evidence type="ECO:0000313" key="12">
    <source>
        <dbReference type="Proteomes" id="UP000009168"/>
    </source>
</evidence>
<dbReference type="CDD" id="cd00082">
    <property type="entry name" value="HisKA"/>
    <property type="match status" value="1"/>
</dbReference>
<protein>
    <recommendedName>
        <fullName evidence="2">histidine kinase</fullName>
        <ecNumber evidence="2">2.7.13.3</ecNumber>
    </recommendedName>
</protein>
<evidence type="ECO:0000256" key="1">
    <source>
        <dbReference type="ARBA" id="ARBA00000085"/>
    </source>
</evidence>
<feature type="compositionally biased region" description="Basic and acidic residues" evidence="7">
    <location>
        <begin position="2143"/>
        <end position="2154"/>
    </location>
</feature>
<gene>
    <name evidence="11" type="ORF">TTHERM_00415680</name>
</gene>
<dbReference type="InterPro" id="IPR011006">
    <property type="entry name" value="CheY-like_superfamily"/>
</dbReference>
<evidence type="ECO:0000256" key="7">
    <source>
        <dbReference type="SAM" id="MobiDB-lite"/>
    </source>
</evidence>
<feature type="transmembrane region" description="Helical" evidence="8">
    <location>
        <begin position="519"/>
        <end position="536"/>
    </location>
</feature>
<feature type="region of interest" description="Disordered" evidence="7">
    <location>
        <begin position="490"/>
        <end position="513"/>
    </location>
</feature>
<feature type="region of interest" description="Disordered" evidence="7">
    <location>
        <begin position="1797"/>
        <end position="1819"/>
    </location>
</feature>
<reference evidence="12" key="1">
    <citation type="journal article" date="2006" name="PLoS Biol.">
        <title>Macronuclear genome sequence of the ciliate Tetrahymena thermophila, a model eukaryote.</title>
        <authorList>
            <person name="Eisen J.A."/>
            <person name="Coyne R.S."/>
            <person name="Wu M."/>
            <person name="Wu D."/>
            <person name="Thiagarajan M."/>
            <person name="Wortman J.R."/>
            <person name="Badger J.H."/>
            <person name="Ren Q."/>
            <person name="Amedeo P."/>
            <person name="Jones K.M."/>
            <person name="Tallon L.J."/>
            <person name="Delcher A.L."/>
            <person name="Salzberg S.L."/>
            <person name="Silva J.C."/>
            <person name="Haas B.J."/>
            <person name="Majoros W.H."/>
            <person name="Farzad M."/>
            <person name="Carlton J.M."/>
            <person name="Smith R.K. Jr."/>
            <person name="Garg J."/>
            <person name="Pearlman R.E."/>
            <person name="Karrer K.M."/>
            <person name="Sun L."/>
            <person name="Manning G."/>
            <person name="Elde N.C."/>
            <person name="Turkewitz A.P."/>
            <person name="Asai D.J."/>
            <person name="Wilkes D.E."/>
            <person name="Wang Y."/>
            <person name="Cai H."/>
            <person name="Collins K."/>
            <person name="Stewart B.A."/>
            <person name="Lee S.R."/>
            <person name="Wilamowska K."/>
            <person name="Weinberg Z."/>
            <person name="Ruzzo W.L."/>
            <person name="Wloga D."/>
            <person name="Gaertig J."/>
            <person name="Frankel J."/>
            <person name="Tsao C.-C."/>
            <person name="Gorovsky M.A."/>
            <person name="Keeling P.J."/>
            <person name="Waller R.F."/>
            <person name="Patron N.J."/>
            <person name="Cherry J.M."/>
            <person name="Stover N.A."/>
            <person name="Krieger C.J."/>
            <person name="del Toro C."/>
            <person name="Ryder H.F."/>
            <person name="Williamson S.C."/>
            <person name="Barbeau R.A."/>
            <person name="Hamilton E.P."/>
            <person name="Orias E."/>
        </authorList>
    </citation>
    <scope>NUCLEOTIDE SEQUENCE [LARGE SCALE GENOMIC DNA]</scope>
    <source>
        <strain evidence="12">SB210</strain>
    </source>
</reference>
<feature type="compositionally biased region" description="Polar residues" evidence="7">
    <location>
        <begin position="888"/>
        <end position="910"/>
    </location>
</feature>
<dbReference type="STRING" id="312017.Q22P25"/>
<dbReference type="SMART" id="SM00448">
    <property type="entry name" value="REC"/>
    <property type="match status" value="1"/>
</dbReference>
<comment type="catalytic activity">
    <reaction evidence="1">
        <text>ATP + protein L-histidine = ADP + protein N-phospho-L-histidine.</text>
        <dbReference type="EC" id="2.7.13.3"/>
    </reaction>
</comment>
<dbReference type="SMART" id="SM00388">
    <property type="entry name" value="HisKA"/>
    <property type="match status" value="1"/>
</dbReference>
<dbReference type="PROSITE" id="PS50110">
    <property type="entry name" value="RESPONSE_REGULATORY"/>
    <property type="match status" value="1"/>
</dbReference>
<dbReference type="PANTHER" id="PTHR43047:SF72">
    <property type="entry name" value="OSMOSENSING HISTIDINE PROTEIN KINASE SLN1"/>
    <property type="match status" value="1"/>
</dbReference>
<evidence type="ECO:0000256" key="2">
    <source>
        <dbReference type="ARBA" id="ARBA00012438"/>
    </source>
</evidence>
<keyword evidence="3 6" id="KW-0597">Phosphoprotein</keyword>
<keyword evidence="8" id="KW-0812">Transmembrane</keyword>
<dbReference type="HOGENOM" id="CLU_232247_0_0_1"/>
<dbReference type="InterPro" id="IPR003594">
    <property type="entry name" value="HATPase_dom"/>
</dbReference>
<dbReference type="GO" id="GO:0005886">
    <property type="term" value="C:plasma membrane"/>
    <property type="evidence" value="ECO:0007669"/>
    <property type="project" value="TreeGrafter"/>
</dbReference>
<dbReference type="CDD" id="cd17546">
    <property type="entry name" value="REC_hyHK_CKI1_RcsC-like"/>
    <property type="match status" value="1"/>
</dbReference>
<keyword evidence="12" id="KW-1185">Reference proteome</keyword>
<evidence type="ECO:0000256" key="6">
    <source>
        <dbReference type="PROSITE-ProRule" id="PRU00169"/>
    </source>
</evidence>
<dbReference type="SMART" id="SM00387">
    <property type="entry name" value="HATPase_c"/>
    <property type="match status" value="1"/>
</dbReference>
<dbReference type="GO" id="GO:0000155">
    <property type="term" value="F:phosphorelay sensor kinase activity"/>
    <property type="evidence" value="ECO:0007669"/>
    <property type="project" value="InterPro"/>
</dbReference>
<dbReference type="SUPFAM" id="SSF55874">
    <property type="entry name" value="ATPase domain of HSP90 chaperone/DNA topoisomerase II/histidine kinase"/>
    <property type="match status" value="1"/>
</dbReference>
<organism evidence="11 12">
    <name type="scientific">Tetrahymena thermophila (strain SB210)</name>
    <dbReference type="NCBI Taxonomy" id="312017"/>
    <lineage>
        <taxon>Eukaryota</taxon>
        <taxon>Sar</taxon>
        <taxon>Alveolata</taxon>
        <taxon>Ciliophora</taxon>
        <taxon>Intramacronucleata</taxon>
        <taxon>Oligohymenophorea</taxon>
        <taxon>Hymenostomatida</taxon>
        <taxon>Tetrahymenina</taxon>
        <taxon>Tetrahymenidae</taxon>
        <taxon>Tetrahymena</taxon>
    </lineage>
</organism>
<dbReference type="GO" id="GO:0009927">
    <property type="term" value="F:histidine phosphotransfer kinase activity"/>
    <property type="evidence" value="ECO:0007669"/>
    <property type="project" value="TreeGrafter"/>
</dbReference>
<feature type="compositionally biased region" description="Low complexity" evidence="7">
    <location>
        <begin position="1852"/>
        <end position="1866"/>
    </location>
</feature>
<feature type="compositionally biased region" description="Polar residues" evidence="7">
    <location>
        <begin position="1803"/>
        <end position="1819"/>
    </location>
</feature>
<dbReference type="eggNOG" id="KOG0519">
    <property type="taxonomic scope" value="Eukaryota"/>
</dbReference>
<feature type="compositionally biased region" description="Acidic residues" evidence="7">
    <location>
        <begin position="2122"/>
        <end position="2136"/>
    </location>
</feature>
<keyword evidence="4" id="KW-0808">Transferase</keyword>
<feature type="compositionally biased region" description="Low complexity" evidence="7">
    <location>
        <begin position="495"/>
        <end position="507"/>
    </location>
</feature>
<dbReference type="PRINTS" id="PR00344">
    <property type="entry name" value="BCTRLSENSOR"/>
</dbReference>
<dbReference type="EC" id="2.7.13.3" evidence="2"/>
<dbReference type="SUPFAM" id="SSF47384">
    <property type="entry name" value="Homodimeric domain of signal transducing histidine kinase"/>
    <property type="match status" value="1"/>
</dbReference>
<dbReference type="RefSeq" id="XP_001007231.2">
    <property type="nucleotide sequence ID" value="XM_001007231.2"/>
</dbReference>
<feature type="transmembrane region" description="Helical" evidence="8">
    <location>
        <begin position="548"/>
        <end position="566"/>
    </location>
</feature>
<evidence type="ECO:0000259" key="10">
    <source>
        <dbReference type="PROSITE" id="PS50110"/>
    </source>
</evidence>
<dbReference type="Gene3D" id="3.40.50.2300">
    <property type="match status" value="1"/>
</dbReference>
<evidence type="ECO:0000313" key="11">
    <source>
        <dbReference type="EMBL" id="EAR86986.2"/>
    </source>
</evidence>
<dbReference type="SUPFAM" id="SSF52172">
    <property type="entry name" value="CheY-like"/>
    <property type="match status" value="1"/>
</dbReference>
<feature type="domain" description="Response regulatory" evidence="10">
    <location>
        <begin position="1986"/>
        <end position="2115"/>
    </location>
</feature>
<keyword evidence="5 11" id="KW-0418">Kinase</keyword>
<dbReference type="InParanoid" id="Q22P25"/>
<keyword evidence="8" id="KW-1133">Transmembrane helix</keyword>
<dbReference type="EMBL" id="GG662856">
    <property type="protein sequence ID" value="EAR86986.2"/>
    <property type="molecule type" value="Genomic_DNA"/>
</dbReference>
<evidence type="ECO:0000256" key="4">
    <source>
        <dbReference type="ARBA" id="ARBA00022679"/>
    </source>
</evidence>
<feature type="transmembrane region" description="Helical" evidence="8">
    <location>
        <begin position="329"/>
        <end position="349"/>
    </location>
</feature>
<feature type="transmembrane region" description="Helical" evidence="8">
    <location>
        <begin position="573"/>
        <end position="592"/>
    </location>
</feature>
<sequence length="2154" mass="245026">MKRQVISHYNQSKQVLNDFFNNSDDDEEGEEEDKNIFSINDQMNAEDVEQYSKVDNNPQNHQNLSSGAQNSNYNFIHKSLNNQSAFQANPSNQQEFSLSNNQQLSKVQLGLLNNQDIMLHSCNNSVVFQQNNAEEQQSVRPISVNIDQHQEQLHYQSQCKLNNPPTLNDYKSVHQDNINIEENLDSETARRKKKKDLMQKNMDDSDSCYYQEVQQNKNLSSNNLQYNQGGNSSKQQIIDGIMFQQNQKAYKPNEEVKSSTSYYNTEELKGQLESIRKNVQIGEQVQGIHKIRPQKLQTILTNNRSITSPAKCTSYVFSNLHKSIMKREVSINFVVLVIYGIYLILKSNFIDQKDDQSELGLYLISSFIILIGLFGLMLIFLGLKNSVQMRSSSNSMNTKIIFSSRDNKGDITENVYQNNNAENLNNQADIKNNQTQQNTKQQNQQTQISFSPLKTNKGLLKLNQTQIINQYNLQKNQDKQANLQAVNQGKQGKNSNSYLPPSSDSSPGQNSDNLQDERCYMNGIIWLFIFSFVILVESIKQLRDLNQMIFVFFIYNQLIIIYKLSVTRFSQKLTILISFVLFSFAIIRLNLYTYLGDINQNYSSNSKSSKNIIQSVLFDCVFAISLLYQIYNMRLLAISPFLFHPLGYSTLSQEKILQNVGITSYCNLGYAEDALENESKTSKFLSKLISKRTKNKNLKINKQKQKPLIYNNGEEATLLNDNNPISPELERLKSNNIKKMYQDILNLIPEGVALINSSNQLVYANKTLSKILQCSKNQIVNILLNLATKSKDSDATSQKIAMNTNNMSASQFSKILSLNQAITQPRQTSQSVFKSYNSLINNNNNNNIAMSSNQSQYNQSIQNNSNAQQQNPLDINNINPNKLNNQNHGNGQINPNPQQSFPNRKTSSETFDVKRKSSTTKPSIFNRNHKNSFSKDESPAVINLNSNSGVNNNFIYSQMGTSNTKNLSTNGATPMNLNFNTYQGGSDMRKQSMHQMNNFRQSPFEQTMPNMPMNSPIDDFFENNRITHHIQHSANGQHHHTKNYLQNNEYSDAVSLTNYIQQCPLATCQPNCVHSQALFRENGADSLGMNNLINANGNNQDLGGENLVRQQRSKKFKKSEIIRKDINVRDILSSIFENLKITQQDQDTKTAKTFQLKKRNSDITSQQTYMAPQQSRKASPSRQGSFVSQMKNQQQYIGYFQYIDDMIKVEVEYKNSTLVLSMVMCEIVTNGFVEQLALVLVDPLWQEMYEKKLEDMSKYRMKMFASLSHELRTPLNCSISMLQQVKNIMKEDMQADQKQPENILSIKDKIRNKLQAQNKSQSQSNQLVSQNQKAEEGQVSLKLLEKMSDYIQTYIDPALNSNKLLLNLINDILDFVQIDSGKFKFSFIKFDLEELLSSCVSLVGIQGKQNESNVELVLKYDEKCPKIINSDPNRIRQVVLNFLSNAMKFTSQGQIIVSATLINYKDSTNQISSQSQSDFLAEEDLKNNQNNIVEISVEDQGIGISPEDIQKIFTIFNKIDLGENQSLNSQGCGLGLTISNSIAKGLGPINKGGIRVQSEIGHGSVFSILVEDREEDLQEHKIYNKEESRKKMETINSLVDSPVSQQTKMRQLSSFGQVDQYIKQTSQFGRNHSMKVEDSPQVRTIRINSNFTNKSNKTNKTSKTSKTVKTNNQKNLVGSGVQYEDSCCICDSEINRNSIQNLTPIATFKVRENELPEFNDLSSSSSNKSDIVNQDILNVSQKSSISYINNQRPLYKSTTIHTKTTYKTKTLKTIKSEQKEMSGDAYISYNSIHSQAHIKKRNSNSPTTSLIKTPSSQENALQMHLSPIDMSSSGNNNSSKLIASKKRKFLAQSGIKQSQSSSTSIQQHKKTAATSSSALKNIATTATTVAIPPSQQESNFEIYERQSQEISIINDLNFNISKKKSEEDERFDGQQQVLENSSDYNIQKNQNQQNQVLNKENSNLNNTSIEDKTNNLKAQKVCDCAQLLVVDDNLFNMHAITMQLKTYGFKIDQAQNGQKAVELVEKRYYENTCCKSYKLIFMDIEMPIKNGYEATQDIRNFFNGNSYISKQPIIVACTAYVSDEDKSKALANGMDDFIKKPVFQEALDLLLNQWYNVIFDENDESEEEEDYDDDDVQNSAHEGQQKDSIKIRNN</sequence>
<dbReference type="Gene3D" id="1.10.287.130">
    <property type="match status" value="1"/>
</dbReference>
<dbReference type="GeneID" id="7834970"/>
<dbReference type="Pfam" id="PF00072">
    <property type="entry name" value="Response_reg"/>
    <property type="match status" value="1"/>
</dbReference>
<feature type="modified residue" description="4-aspartylphosphate" evidence="6">
    <location>
        <position position="2043"/>
    </location>
</feature>
<feature type="region of interest" description="Disordered" evidence="7">
    <location>
        <begin position="844"/>
        <end position="937"/>
    </location>
</feature>
<dbReference type="InterPro" id="IPR004358">
    <property type="entry name" value="Sig_transdc_His_kin-like_C"/>
</dbReference>
<dbReference type="PROSITE" id="PS50109">
    <property type="entry name" value="HIS_KIN"/>
    <property type="match status" value="1"/>
</dbReference>
<feature type="transmembrane region" description="Helical" evidence="8">
    <location>
        <begin position="361"/>
        <end position="383"/>
    </location>
</feature>
<feature type="domain" description="Histidine kinase" evidence="9">
    <location>
        <begin position="1266"/>
        <end position="1574"/>
    </location>
</feature>
<dbReference type="InterPro" id="IPR001789">
    <property type="entry name" value="Sig_transdc_resp-reg_receiver"/>
</dbReference>
<feature type="region of interest" description="Disordered" evidence="7">
    <location>
        <begin position="1852"/>
        <end position="1876"/>
    </location>
</feature>
<dbReference type="Gene3D" id="3.30.565.10">
    <property type="entry name" value="Histidine kinase-like ATPase, C-terminal domain"/>
    <property type="match status" value="1"/>
</dbReference>
<name>Q22P25_TETTS</name>
<dbReference type="InterPro" id="IPR036890">
    <property type="entry name" value="HATPase_C_sf"/>
</dbReference>
<dbReference type="InterPro" id="IPR003661">
    <property type="entry name" value="HisK_dim/P_dom"/>
</dbReference>
<feature type="compositionally biased region" description="Low complexity" evidence="7">
    <location>
        <begin position="844"/>
        <end position="887"/>
    </location>
</feature>
<evidence type="ECO:0000256" key="3">
    <source>
        <dbReference type="ARBA" id="ARBA00022553"/>
    </source>
</evidence>
<dbReference type="PANTHER" id="PTHR43047">
    <property type="entry name" value="TWO-COMPONENT HISTIDINE PROTEIN KINASE"/>
    <property type="match status" value="1"/>
</dbReference>
<proteinExistence type="predicted"/>
<dbReference type="InterPro" id="IPR036097">
    <property type="entry name" value="HisK_dim/P_sf"/>
</dbReference>
<dbReference type="Pfam" id="PF02518">
    <property type="entry name" value="HATPase_c"/>
    <property type="match status" value="1"/>
</dbReference>
<dbReference type="KEGG" id="tet:TTHERM_00415680"/>
<dbReference type="Proteomes" id="UP000009168">
    <property type="component" value="Unassembled WGS sequence"/>
</dbReference>
<accession>Q22P25</accession>
<dbReference type="InterPro" id="IPR005467">
    <property type="entry name" value="His_kinase_dom"/>
</dbReference>
<evidence type="ECO:0000256" key="8">
    <source>
        <dbReference type="SAM" id="Phobius"/>
    </source>
</evidence>
<keyword evidence="8" id="KW-0472">Membrane</keyword>
<feature type="region of interest" description="Disordered" evidence="7">
    <location>
        <begin position="2122"/>
        <end position="2154"/>
    </location>
</feature>